<keyword evidence="3" id="KW-1185">Reference proteome</keyword>
<evidence type="ECO:0000256" key="1">
    <source>
        <dbReference type="SAM" id="Phobius"/>
    </source>
</evidence>
<protein>
    <submittedName>
        <fullName evidence="2">Uncharacterized protein</fullName>
    </submittedName>
</protein>
<evidence type="ECO:0000313" key="2">
    <source>
        <dbReference type="EMBL" id="TDW76311.1"/>
    </source>
</evidence>
<dbReference type="AlphaFoldDB" id="A0A4R8CK48"/>
<feature type="transmembrane region" description="Helical" evidence="1">
    <location>
        <begin position="55"/>
        <end position="78"/>
    </location>
</feature>
<keyword evidence="1" id="KW-1133">Transmembrane helix</keyword>
<feature type="transmembrane region" description="Helical" evidence="1">
    <location>
        <begin position="84"/>
        <end position="105"/>
    </location>
</feature>
<sequence>MATVHSIVGFATWACLIVFFAVGGPFGTINDFGNALFGVISFALAWILRPAAPRLSGVLVGLAGLGAALTVVGTVLVVGEITGYYLAGLWSSSGFGLIGVWLVGISRPATARMRRTGLVAGAVMVLGLAGVPGIFMGLDILETAPAWTYLADISWAGTYLLFPAWSLGLAWQNRPERVG</sequence>
<keyword evidence="1" id="KW-0472">Membrane</keyword>
<evidence type="ECO:0000313" key="3">
    <source>
        <dbReference type="Proteomes" id="UP000295146"/>
    </source>
</evidence>
<comment type="caution">
    <text evidence="2">The sequence shown here is derived from an EMBL/GenBank/DDBJ whole genome shotgun (WGS) entry which is preliminary data.</text>
</comment>
<proteinExistence type="predicted"/>
<feature type="transmembrane region" description="Helical" evidence="1">
    <location>
        <begin position="153"/>
        <end position="171"/>
    </location>
</feature>
<dbReference type="Proteomes" id="UP000295146">
    <property type="component" value="Unassembled WGS sequence"/>
</dbReference>
<dbReference type="EMBL" id="SODP01000001">
    <property type="protein sequence ID" value="TDW76311.1"/>
    <property type="molecule type" value="Genomic_DNA"/>
</dbReference>
<accession>A0A4R8CK48</accession>
<name>A0A4R8CK48_9ACTN</name>
<feature type="transmembrane region" description="Helical" evidence="1">
    <location>
        <begin position="32"/>
        <end position="48"/>
    </location>
</feature>
<feature type="transmembrane region" description="Helical" evidence="1">
    <location>
        <begin position="7"/>
        <end position="26"/>
    </location>
</feature>
<organism evidence="2 3">
    <name type="scientific">Kribbella pratensis</name>
    <dbReference type="NCBI Taxonomy" id="2512112"/>
    <lineage>
        <taxon>Bacteria</taxon>
        <taxon>Bacillati</taxon>
        <taxon>Actinomycetota</taxon>
        <taxon>Actinomycetes</taxon>
        <taxon>Propionibacteriales</taxon>
        <taxon>Kribbellaceae</taxon>
        <taxon>Kribbella</taxon>
    </lineage>
</organism>
<reference evidence="2 3" key="1">
    <citation type="submission" date="2019-03" db="EMBL/GenBank/DDBJ databases">
        <title>Genomic Encyclopedia of Type Strains, Phase III (KMG-III): the genomes of soil and plant-associated and newly described type strains.</title>
        <authorList>
            <person name="Whitman W."/>
        </authorList>
    </citation>
    <scope>NUCLEOTIDE SEQUENCE [LARGE SCALE GENOMIC DNA]</scope>
    <source>
        <strain evidence="2 3">VKM Ac-2573</strain>
    </source>
</reference>
<keyword evidence="1" id="KW-0812">Transmembrane</keyword>
<gene>
    <name evidence="2" type="ORF">EV653_1457</name>
</gene>
<feature type="transmembrane region" description="Helical" evidence="1">
    <location>
        <begin position="117"/>
        <end position="141"/>
    </location>
</feature>